<dbReference type="EMBL" id="BGZK01000732">
    <property type="protein sequence ID" value="GBP58319.1"/>
    <property type="molecule type" value="Genomic_DNA"/>
</dbReference>
<organism evidence="2 3">
    <name type="scientific">Eumeta variegata</name>
    <name type="common">Bagworm moth</name>
    <name type="synonym">Eumeta japonica</name>
    <dbReference type="NCBI Taxonomy" id="151549"/>
    <lineage>
        <taxon>Eukaryota</taxon>
        <taxon>Metazoa</taxon>
        <taxon>Ecdysozoa</taxon>
        <taxon>Arthropoda</taxon>
        <taxon>Hexapoda</taxon>
        <taxon>Insecta</taxon>
        <taxon>Pterygota</taxon>
        <taxon>Neoptera</taxon>
        <taxon>Endopterygota</taxon>
        <taxon>Lepidoptera</taxon>
        <taxon>Glossata</taxon>
        <taxon>Ditrysia</taxon>
        <taxon>Tineoidea</taxon>
        <taxon>Psychidae</taxon>
        <taxon>Oiketicinae</taxon>
        <taxon>Eumeta</taxon>
    </lineage>
</organism>
<proteinExistence type="predicted"/>
<evidence type="ECO:0000313" key="2">
    <source>
        <dbReference type="EMBL" id="GBP58319.1"/>
    </source>
</evidence>
<dbReference type="Proteomes" id="UP000299102">
    <property type="component" value="Unassembled WGS sequence"/>
</dbReference>
<feature type="compositionally biased region" description="Low complexity" evidence="1">
    <location>
        <begin position="41"/>
        <end position="54"/>
    </location>
</feature>
<name>A0A4C1X7I8_EUMVA</name>
<evidence type="ECO:0000313" key="3">
    <source>
        <dbReference type="Proteomes" id="UP000299102"/>
    </source>
</evidence>
<feature type="compositionally biased region" description="Low complexity" evidence="1">
    <location>
        <begin position="1"/>
        <end position="12"/>
    </location>
</feature>
<accession>A0A4C1X7I8</accession>
<dbReference type="AlphaFoldDB" id="A0A4C1X7I8"/>
<gene>
    <name evidence="2" type="ORF">EVAR_11599_1</name>
</gene>
<protein>
    <submittedName>
        <fullName evidence="2">Uncharacterized protein</fullName>
    </submittedName>
</protein>
<feature type="compositionally biased region" description="Low complexity" evidence="1">
    <location>
        <begin position="64"/>
        <end position="75"/>
    </location>
</feature>
<feature type="region of interest" description="Disordered" evidence="1">
    <location>
        <begin position="1"/>
        <end position="24"/>
    </location>
</feature>
<reference evidence="2 3" key="1">
    <citation type="journal article" date="2019" name="Commun. Biol.">
        <title>The bagworm genome reveals a unique fibroin gene that provides high tensile strength.</title>
        <authorList>
            <person name="Kono N."/>
            <person name="Nakamura H."/>
            <person name="Ohtoshi R."/>
            <person name="Tomita M."/>
            <person name="Numata K."/>
            <person name="Arakawa K."/>
        </authorList>
    </citation>
    <scope>NUCLEOTIDE SEQUENCE [LARGE SCALE GENOMIC DNA]</scope>
</reference>
<sequence length="114" mass="12500">MTLPHPLLTTPRLTDKYPARRRSLSRSVDIEEGVDTEVLRATGAGRPAPAARGASSDRVPRARLLLPPLSPNPKSVRPRRPRTSVVPLAAVPPYPQRLGYICIYAIRITATNDD</sequence>
<feature type="region of interest" description="Disordered" evidence="1">
    <location>
        <begin position="41"/>
        <end position="82"/>
    </location>
</feature>
<evidence type="ECO:0000256" key="1">
    <source>
        <dbReference type="SAM" id="MobiDB-lite"/>
    </source>
</evidence>
<keyword evidence="3" id="KW-1185">Reference proteome</keyword>
<comment type="caution">
    <text evidence="2">The sequence shown here is derived from an EMBL/GenBank/DDBJ whole genome shotgun (WGS) entry which is preliminary data.</text>
</comment>